<keyword evidence="9" id="KW-0378">Hydrolase</keyword>
<dbReference type="GO" id="GO:0005737">
    <property type="term" value="C:cytoplasm"/>
    <property type="evidence" value="ECO:0007669"/>
    <property type="project" value="TreeGrafter"/>
</dbReference>
<evidence type="ECO:0000313" key="19">
    <source>
        <dbReference type="Proteomes" id="UP000660611"/>
    </source>
</evidence>
<keyword evidence="11" id="KW-0482">Metalloprotease</keyword>
<keyword evidence="19" id="KW-1185">Reference proteome</keyword>
<dbReference type="InterPro" id="IPR045357">
    <property type="entry name" value="Aminopeptidase_N-like_N"/>
</dbReference>
<feature type="domain" description="Aminopeptidase N-like N-terminal" evidence="17">
    <location>
        <begin position="88"/>
        <end position="181"/>
    </location>
</feature>
<dbReference type="InterPro" id="IPR014782">
    <property type="entry name" value="Peptidase_M1_dom"/>
</dbReference>
<dbReference type="AlphaFoldDB" id="A0A919Q0D7"/>
<dbReference type="PANTHER" id="PTHR11533:SF174">
    <property type="entry name" value="PUROMYCIN-SENSITIVE AMINOPEPTIDASE-RELATED"/>
    <property type="match status" value="1"/>
</dbReference>
<evidence type="ECO:0000256" key="6">
    <source>
        <dbReference type="ARBA" id="ARBA00022438"/>
    </source>
</evidence>
<dbReference type="InterPro" id="IPR042097">
    <property type="entry name" value="Aminopeptidase_N-like_N_sf"/>
</dbReference>
<evidence type="ECO:0000256" key="2">
    <source>
        <dbReference type="ARBA" id="ARBA00001947"/>
    </source>
</evidence>
<feature type="domain" description="Peptidase M1 membrane alanine aminopeptidase" evidence="15">
    <location>
        <begin position="223"/>
        <end position="435"/>
    </location>
</feature>
<dbReference type="EMBL" id="BONQ01000166">
    <property type="protein sequence ID" value="GIG51903.1"/>
    <property type="molecule type" value="Genomic_DNA"/>
</dbReference>
<reference evidence="18" key="1">
    <citation type="submission" date="2021-01" db="EMBL/GenBank/DDBJ databases">
        <title>Whole genome shotgun sequence of Dactylosporangium siamense NBRC 106093.</title>
        <authorList>
            <person name="Komaki H."/>
            <person name="Tamura T."/>
        </authorList>
    </citation>
    <scope>NUCLEOTIDE SEQUENCE</scope>
    <source>
        <strain evidence="18">NBRC 106093</strain>
    </source>
</reference>
<evidence type="ECO:0000259" key="15">
    <source>
        <dbReference type="Pfam" id="PF01433"/>
    </source>
</evidence>
<dbReference type="InterPro" id="IPR024571">
    <property type="entry name" value="ERAP1-like_C_dom"/>
</dbReference>
<keyword evidence="6 18" id="KW-0031">Aminopeptidase</keyword>
<evidence type="ECO:0000256" key="13">
    <source>
        <dbReference type="ARBA" id="ARBA00031533"/>
    </source>
</evidence>
<gene>
    <name evidence="18" type="ORF">Dsi01nite_099440</name>
</gene>
<dbReference type="RefSeq" id="WP_203853508.1">
    <property type="nucleotide sequence ID" value="NZ_BAAAVW010000034.1"/>
</dbReference>
<dbReference type="GO" id="GO:0016020">
    <property type="term" value="C:membrane"/>
    <property type="evidence" value="ECO:0007669"/>
    <property type="project" value="TreeGrafter"/>
</dbReference>
<comment type="cofactor">
    <cofactor evidence="2">
        <name>Zn(2+)</name>
        <dbReference type="ChEBI" id="CHEBI:29105"/>
    </cofactor>
</comment>
<dbReference type="GO" id="GO:0043171">
    <property type="term" value="P:peptide catabolic process"/>
    <property type="evidence" value="ECO:0007669"/>
    <property type="project" value="TreeGrafter"/>
</dbReference>
<evidence type="ECO:0000256" key="14">
    <source>
        <dbReference type="SAM" id="MobiDB-lite"/>
    </source>
</evidence>
<dbReference type="InterPro" id="IPR012778">
    <property type="entry name" value="Pept_M1_aminopeptidase"/>
</dbReference>
<dbReference type="Gene3D" id="2.60.40.1730">
    <property type="entry name" value="tricorn interacting facor f3 domain"/>
    <property type="match status" value="1"/>
</dbReference>
<dbReference type="Proteomes" id="UP000660611">
    <property type="component" value="Unassembled WGS sequence"/>
</dbReference>
<evidence type="ECO:0000256" key="3">
    <source>
        <dbReference type="ARBA" id="ARBA00010136"/>
    </source>
</evidence>
<evidence type="ECO:0000259" key="17">
    <source>
        <dbReference type="Pfam" id="PF17900"/>
    </source>
</evidence>
<dbReference type="SUPFAM" id="SSF55486">
    <property type="entry name" value="Metalloproteases ('zincins'), catalytic domain"/>
    <property type="match status" value="1"/>
</dbReference>
<proteinExistence type="inferred from homology"/>
<name>A0A919Q0D7_9ACTN</name>
<keyword evidence="8" id="KW-0479">Metal-binding</keyword>
<dbReference type="GO" id="GO:0016285">
    <property type="term" value="F:alanyl aminopeptidase activity"/>
    <property type="evidence" value="ECO:0007669"/>
    <property type="project" value="UniProtKB-EC"/>
</dbReference>
<comment type="catalytic activity">
    <reaction evidence="1">
        <text>Release of an N-terminal amino acid, Xaa-|-Yaa- from a peptide, amide or arylamide. Xaa is preferably Ala, but may be most amino acids including Pro (slow action). When a terminal hydrophobic residue is followed by a prolyl residue, the two may be released as an intact Xaa-Pro dipeptide.</text>
        <dbReference type="EC" id="3.4.11.2"/>
    </reaction>
</comment>
<feature type="region of interest" description="Disordered" evidence="14">
    <location>
        <begin position="648"/>
        <end position="672"/>
    </location>
</feature>
<evidence type="ECO:0000313" key="18">
    <source>
        <dbReference type="EMBL" id="GIG51903.1"/>
    </source>
</evidence>
<evidence type="ECO:0000256" key="4">
    <source>
        <dbReference type="ARBA" id="ARBA00012564"/>
    </source>
</evidence>
<evidence type="ECO:0000256" key="11">
    <source>
        <dbReference type="ARBA" id="ARBA00023049"/>
    </source>
</evidence>
<dbReference type="InterPro" id="IPR050344">
    <property type="entry name" value="Peptidase_M1_aminopeptidases"/>
</dbReference>
<dbReference type="Pfam" id="PF17900">
    <property type="entry name" value="Peptidase_M1_N"/>
    <property type="match status" value="1"/>
</dbReference>
<dbReference type="SUPFAM" id="SSF63737">
    <property type="entry name" value="Leukotriene A4 hydrolase N-terminal domain"/>
    <property type="match status" value="1"/>
</dbReference>
<dbReference type="InterPro" id="IPR001930">
    <property type="entry name" value="Peptidase_M1"/>
</dbReference>
<dbReference type="PRINTS" id="PR00756">
    <property type="entry name" value="ALADIPTASE"/>
</dbReference>
<feature type="domain" description="ERAP1-like C-terminal" evidence="16">
    <location>
        <begin position="499"/>
        <end position="579"/>
    </location>
</feature>
<evidence type="ECO:0000256" key="9">
    <source>
        <dbReference type="ARBA" id="ARBA00022801"/>
    </source>
</evidence>
<dbReference type="GO" id="GO:0005615">
    <property type="term" value="C:extracellular space"/>
    <property type="evidence" value="ECO:0007669"/>
    <property type="project" value="TreeGrafter"/>
</dbReference>
<keyword evidence="7" id="KW-0645">Protease</keyword>
<keyword evidence="10" id="KW-0862">Zinc</keyword>
<protein>
    <recommendedName>
        <fullName evidence="5">Aminopeptidase N</fullName>
        <ecNumber evidence="4">3.4.11.2</ecNumber>
    </recommendedName>
    <alternativeName>
        <fullName evidence="12">Alanine aminopeptidase</fullName>
    </alternativeName>
    <alternativeName>
        <fullName evidence="13">Lysyl aminopeptidase</fullName>
    </alternativeName>
</protein>
<evidence type="ECO:0000256" key="12">
    <source>
        <dbReference type="ARBA" id="ARBA00029811"/>
    </source>
</evidence>
<dbReference type="Pfam" id="PF01433">
    <property type="entry name" value="Peptidase_M1"/>
    <property type="match status" value="1"/>
</dbReference>
<evidence type="ECO:0000256" key="8">
    <source>
        <dbReference type="ARBA" id="ARBA00022723"/>
    </source>
</evidence>
<accession>A0A919Q0D7</accession>
<evidence type="ECO:0000259" key="16">
    <source>
        <dbReference type="Pfam" id="PF11838"/>
    </source>
</evidence>
<dbReference type="GO" id="GO:0008270">
    <property type="term" value="F:zinc ion binding"/>
    <property type="evidence" value="ECO:0007669"/>
    <property type="project" value="InterPro"/>
</dbReference>
<dbReference type="NCBIfam" id="TIGR02412">
    <property type="entry name" value="pepN_strep_liv"/>
    <property type="match status" value="1"/>
</dbReference>
<dbReference type="GO" id="GO:0070006">
    <property type="term" value="F:metalloaminopeptidase activity"/>
    <property type="evidence" value="ECO:0007669"/>
    <property type="project" value="TreeGrafter"/>
</dbReference>
<dbReference type="PANTHER" id="PTHR11533">
    <property type="entry name" value="PROTEASE M1 ZINC METALLOPROTEASE"/>
    <property type="match status" value="1"/>
</dbReference>
<dbReference type="Pfam" id="PF11838">
    <property type="entry name" value="ERAP1_C"/>
    <property type="match status" value="2"/>
</dbReference>
<dbReference type="Gene3D" id="1.10.390.10">
    <property type="entry name" value="Neutral Protease Domain 2"/>
    <property type="match status" value="1"/>
</dbReference>
<comment type="similarity">
    <text evidence="3">Belongs to the peptidase M1 family.</text>
</comment>
<dbReference type="InterPro" id="IPR027268">
    <property type="entry name" value="Peptidase_M4/M1_CTD_sf"/>
</dbReference>
<dbReference type="GO" id="GO:0006508">
    <property type="term" value="P:proteolysis"/>
    <property type="evidence" value="ECO:0007669"/>
    <property type="project" value="UniProtKB-KW"/>
</dbReference>
<sequence>MPSLTRFEAEARARLLRVDRYEVALDVTDPSTFTSRTVVEFRCTDPGATTFVEVKDARLERITLNGRQLAPDALDGNRLPLAGLLAANRLEVTFTAAYSTAGEGLHRSVDPADGATYLYGQAPLDEAQRIFACFDQPDLKAPITLTVTAPPQWTVRGNAPLREAHDGHWAFEPTPPLAPYLFTVLAGPWHVRTAEHDGIPLGLLCRRSLAPQLDGDADALFAATAASFDRYHELFGIRYPFGKYDQAFVPDFAGGAVENPGMVNYREELLFRTAAPDYELQRRFVIMAHEMAHMWFGDLVTLRWWDDIWLNEAFAELMGWRVAAETGRYPAAAAGFVVWRKRWGMLADQRPSTHPVAPDDVADTTAAFLNFDGISYAKGAAALRQLSVLLGDDVFLAGLRVYFERFRFGNAALADFLAVLGEVSGTDLTGWADLWLRTTGVNTLRPVAGRVEQHGEPLRPHRFRVAAYDRAGTVVHRGAVTLDGAAADLPGDPPAGAVLLLNDGDDTYAKVRLDAASRAALPSVLPAVTDPLARAQLWTAAMDATHDGELPPEEFLALLEAALAGEAETSVLVEVLAFARDSLAGRGLVPFGPLAAICGAGLSAAKPRSGRQFALATALITVAGPAQVAVLADWLADDPVNVLTDAPAAETGHAGHPGHPGHTGHGGHDHADDVLTHVTAGPPGLVVTQELRWQVLGRLVALGGAGEADIAAEERRDPSTGGALHAATCRAARPDAAAKADAWERIVRDERPRTALAAAAGFWQPGQEALTDPYVERFFADAPAMVAGRYQLFAMLLVRQAFPRYSGRSLRLAGELLAREGLDPVLRREIGDAADELSYFQHHVEAGRHRSTRW</sequence>
<evidence type="ECO:0000256" key="1">
    <source>
        <dbReference type="ARBA" id="ARBA00000098"/>
    </source>
</evidence>
<evidence type="ECO:0000256" key="10">
    <source>
        <dbReference type="ARBA" id="ARBA00022833"/>
    </source>
</evidence>
<evidence type="ECO:0000256" key="5">
    <source>
        <dbReference type="ARBA" id="ARBA00015611"/>
    </source>
</evidence>
<dbReference type="EC" id="3.4.11.2" evidence="4"/>
<organism evidence="18 19">
    <name type="scientific">Dactylosporangium siamense</name>
    <dbReference type="NCBI Taxonomy" id="685454"/>
    <lineage>
        <taxon>Bacteria</taxon>
        <taxon>Bacillati</taxon>
        <taxon>Actinomycetota</taxon>
        <taxon>Actinomycetes</taxon>
        <taxon>Micromonosporales</taxon>
        <taxon>Micromonosporaceae</taxon>
        <taxon>Dactylosporangium</taxon>
    </lineage>
</organism>
<feature type="domain" description="ERAP1-like C-terminal" evidence="16">
    <location>
        <begin position="670"/>
        <end position="833"/>
    </location>
</feature>
<evidence type="ECO:0000256" key="7">
    <source>
        <dbReference type="ARBA" id="ARBA00022670"/>
    </source>
</evidence>
<dbReference type="CDD" id="cd09602">
    <property type="entry name" value="M1_APN"/>
    <property type="match status" value="1"/>
</dbReference>
<dbReference type="GO" id="GO:0042277">
    <property type="term" value="F:peptide binding"/>
    <property type="evidence" value="ECO:0007669"/>
    <property type="project" value="TreeGrafter"/>
</dbReference>
<comment type="caution">
    <text evidence="18">The sequence shown here is derived from an EMBL/GenBank/DDBJ whole genome shotgun (WGS) entry which is preliminary data.</text>
</comment>